<reference evidence="2" key="1">
    <citation type="submission" date="2019-11" db="EMBL/GenBank/DDBJ databases">
        <authorList>
            <person name="Kojima H."/>
        </authorList>
    </citation>
    <scope>NUCLEOTIDE SEQUENCE</scope>
    <source>
        <strain evidence="2">H1576</strain>
    </source>
</reference>
<reference evidence="2" key="2">
    <citation type="submission" date="2021-04" db="EMBL/GenBank/DDBJ databases">
        <title>Isolation and characterization of a novel species of the genus Sulfurimonas.</title>
        <authorList>
            <person name="Fukui M."/>
        </authorList>
    </citation>
    <scope>NUCLEOTIDE SEQUENCE</scope>
    <source>
        <strain evidence="2">H1576</strain>
    </source>
</reference>
<name>A0A975AZ44_9BACT</name>
<dbReference type="EMBL" id="CP046072">
    <property type="protein sequence ID" value="QSZ41254.1"/>
    <property type="molecule type" value="Genomic_DNA"/>
</dbReference>
<feature type="domain" description="Plasmid replication protein RepL" evidence="1">
    <location>
        <begin position="3"/>
        <end position="140"/>
    </location>
</feature>
<dbReference type="SUPFAM" id="SSF46785">
    <property type="entry name" value="Winged helix' DNA-binding domain"/>
    <property type="match status" value="1"/>
</dbReference>
<evidence type="ECO:0000313" key="3">
    <source>
        <dbReference type="Proteomes" id="UP000671852"/>
    </source>
</evidence>
<dbReference type="RefSeq" id="WP_207562532.1">
    <property type="nucleotide sequence ID" value="NZ_CP046072.1"/>
</dbReference>
<gene>
    <name evidence="2" type="ORF">GJV85_03715</name>
</gene>
<dbReference type="Pfam" id="PF05732">
    <property type="entry name" value="RepL"/>
    <property type="match status" value="1"/>
</dbReference>
<dbReference type="KEGG" id="saqt:GJV85_03715"/>
<dbReference type="AlphaFoldDB" id="A0A975AZ44"/>
<proteinExistence type="predicted"/>
<keyword evidence="3" id="KW-1185">Reference proteome</keyword>
<evidence type="ECO:0000259" key="1">
    <source>
        <dbReference type="Pfam" id="PF05732"/>
    </source>
</evidence>
<evidence type="ECO:0000313" key="2">
    <source>
        <dbReference type="EMBL" id="QSZ41254.1"/>
    </source>
</evidence>
<sequence length="143" mass="16181">MSKTKSITKTIGTEQYTDSRTGEVKEFTVINTEEQTDFNFQKIWIKDLITLLKALGGSKVEVFCLLLEKKNADNIFIGSISDIAKKIKVSENTVKSALKLMKELDYVRMVMHGVYQVSPSLIVKGKSKKRQMLLADYNNIKVA</sequence>
<dbReference type="InterPro" id="IPR036390">
    <property type="entry name" value="WH_DNA-bd_sf"/>
</dbReference>
<protein>
    <recommendedName>
        <fullName evidence="1">Plasmid replication protein RepL domain-containing protein</fullName>
    </recommendedName>
</protein>
<dbReference type="GO" id="GO:0006260">
    <property type="term" value="P:DNA replication"/>
    <property type="evidence" value="ECO:0007669"/>
    <property type="project" value="InterPro"/>
</dbReference>
<dbReference type="Proteomes" id="UP000671852">
    <property type="component" value="Chromosome"/>
</dbReference>
<dbReference type="InterPro" id="IPR008813">
    <property type="entry name" value="Plasmid_replication_RepL"/>
</dbReference>
<accession>A0A975AZ44</accession>
<dbReference type="GO" id="GO:0006276">
    <property type="term" value="P:plasmid maintenance"/>
    <property type="evidence" value="ECO:0007669"/>
    <property type="project" value="InterPro"/>
</dbReference>
<organism evidence="2 3">
    <name type="scientific">Sulfurimonas aquatica</name>
    <dbReference type="NCBI Taxonomy" id="2672570"/>
    <lineage>
        <taxon>Bacteria</taxon>
        <taxon>Pseudomonadati</taxon>
        <taxon>Campylobacterota</taxon>
        <taxon>Epsilonproteobacteria</taxon>
        <taxon>Campylobacterales</taxon>
        <taxon>Sulfurimonadaceae</taxon>
        <taxon>Sulfurimonas</taxon>
    </lineage>
</organism>